<gene>
    <name evidence="2" type="ORF">GCM10009105_20270</name>
</gene>
<evidence type="ECO:0000259" key="1">
    <source>
        <dbReference type="Pfam" id="PF07638"/>
    </source>
</evidence>
<feature type="domain" description="RNA polymerase sigma-70 ECF-like HTH" evidence="1">
    <location>
        <begin position="1"/>
        <end position="90"/>
    </location>
</feature>
<organism evidence="2 3">
    <name type="scientific">Dokdonella soli</name>
    <dbReference type="NCBI Taxonomy" id="529810"/>
    <lineage>
        <taxon>Bacteria</taxon>
        <taxon>Pseudomonadati</taxon>
        <taxon>Pseudomonadota</taxon>
        <taxon>Gammaproteobacteria</taxon>
        <taxon>Lysobacterales</taxon>
        <taxon>Rhodanobacteraceae</taxon>
        <taxon>Dokdonella</taxon>
    </lineage>
</organism>
<protein>
    <recommendedName>
        <fullName evidence="1">RNA polymerase sigma-70 ECF-like HTH domain-containing protein</fullName>
    </recommendedName>
</protein>
<dbReference type="Pfam" id="PF07638">
    <property type="entry name" value="Sigma70_ECF"/>
    <property type="match status" value="1"/>
</dbReference>
<proteinExistence type="predicted"/>
<sequence>MRQTVIDNARERLACKRGGDLVRTQFDEDLPDRALDAPQALAVEQAFGALERQDPELAQTLNWSVFAGLSALQIAELREVNMRTVQRDLAHH</sequence>
<dbReference type="InterPro" id="IPR053812">
    <property type="entry name" value="HTH_Sigma70_ECF-like"/>
</dbReference>
<name>A0ABN1IJ46_9GAMM</name>
<reference evidence="2 3" key="1">
    <citation type="journal article" date="2019" name="Int. J. Syst. Evol. Microbiol.">
        <title>The Global Catalogue of Microorganisms (GCM) 10K type strain sequencing project: providing services to taxonomists for standard genome sequencing and annotation.</title>
        <authorList>
            <consortium name="The Broad Institute Genomics Platform"/>
            <consortium name="The Broad Institute Genome Sequencing Center for Infectious Disease"/>
            <person name="Wu L."/>
            <person name="Ma J."/>
        </authorList>
    </citation>
    <scope>NUCLEOTIDE SEQUENCE [LARGE SCALE GENOMIC DNA]</scope>
    <source>
        <strain evidence="2 3">JCM 15421</strain>
    </source>
</reference>
<comment type="caution">
    <text evidence="2">The sequence shown here is derived from an EMBL/GenBank/DDBJ whole genome shotgun (WGS) entry which is preliminary data.</text>
</comment>
<dbReference type="EMBL" id="BAAAEU010000008">
    <property type="protein sequence ID" value="GAA0715117.1"/>
    <property type="molecule type" value="Genomic_DNA"/>
</dbReference>
<evidence type="ECO:0000313" key="3">
    <source>
        <dbReference type="Proteomes" id="UP001501523"/>
    </source>
</evidence>
<evidence type="ECO:0000313" key="2">
    <source>
        <dbReference type="EMBL" id="GAA0715117.1"/>
    </source>
</evidence>
<accession>A0ABN1IJ46</accession>
<keyword evidence="3" id="KW-1185">Reference proteome</keyword>
<dbReference type="Proteomes" id="UP001501523">
    <property type="component" value="Unassembled WGS sequence"/>
</dbReference>